<sequence>MIEDLNVKQMKMSHVASKGLQRSMFGYFKQVLTYKCEWYGKELILADKYYPSTQRCSECGFVKTKEDKITLYGNEKHGTKHNEYVCYDCGAIMDRDMNAVKNLLTLA</sequence>
<protein>
    <submittedName>
        <fullName evidence="3">Transposase</fullName>
    </submittedName>
</protein>
<dbReference type="AlphaFoldDB" id="A0A0R1WHY0"/>
<evidence type="ECO:0000256" key="1">
    <source>
        <dbReference type="ARBA" id="ARBA00023125"/>
    </source>
</evidence>
<gene>
    <name evidence="3" type="ORF">FC40_GL001145</name>
</gene>
<name>A0A0R1WHY0_9LACO</name>
<dbReference type="STRING" id="1423755.FC40_GL001145"/>
<evidence type="ECO:0000313" key="3">
    <source>
        <dbReference type="EMBL" id="KRM17626.1"/>
    </source>
</evidence>
<dbReference type="Pfam" id="PF07282">
    <property type="entry name" value="Cas12f1-like_TNB"/>
    <property type="match status" value="1"/>
</dbReference>
<dbReference type="Proteomes" id="UP000051054">
    <property type="component" value="Unassembled WGS sequence"/>
</dbReference>
<comment type="caution">
    <text evidence="3">The sequence shown here is derived from an EMBL/GenBank/DDBJ whole genome shotgun (WGS) entry which is preliminary data.</text>
</comment>
<dbReference type="GO" id="GO:0003677">
    <property type="term" value="F:DNA binding"/>
    <property type="evidence" value="ECO:0007669"/>
    <property type="project" value="UniProtKB-KW"/>
</dbReference>
<evidence type="ECO:0000313" key="4">
    <source>
        <dbReference type="Proteomes" id="UP000051054"/>
    </source>
</evidence>
<dbReference type="eggNOG" id="COG0675">
    <property type="taxonomic scope" value="Bacteria"/>
</dbReference>
<keyword evidence="4" id="KW-1185">Reference proteome</keyword>
<dbReference type="InterPro" id="IPR010095">
    <property type="entry name" value="Cas12f1-like_TNB"/>
</dbReference>
<organism evidence="3 4">
    <name type="scientific">Ligilactobacillus hayakitensis DSM 18933 = JCM 14209</name>
    <dbReference type="NCBI Taxonomy" id="1423755"/>
    <lineage>
        <taxon>Bacteria</taxon>
        <taxon>Bacillati</taxon>
        <taxon>Bacillota</taxon>
        <taxon>Bacilli</taxon>
        <taxon>Lactobacillales</taxon>
        <taxon>Lactobacillaceae</taxon>
        <taxon>Ligilactobacillus</taxon>
    </lineage>
</organism>
<evidence type="ECO:0000259" key="2">
    <source>
        <dbReference type="Pfam" id="PF07282"/>
    </source>
</evidence>
<feature type="domain" description="Cas12f1-like TNB" evidence="2">
    <location>
        <begin position="25"/>
        <end position="103"/>
    </location>
</feature>
<dbReference type="EMBL" id="AZGD01000103">
    <property type="protein sequence ID" value="KRM17626.1"/>
    <property type="molecule type" value="Genomic_DNA"/>
</dbReference>
<keyword evidence="1" id="KW-0238">DNA-binding</keyword>
<reference evidence="3 4" key="1">
    <citation type="journal article" date="2015" name="Genome Announc.">
        <title>Expanding the biotechnology potential of lactobacilli through comparative genomics of 213 strains and associated genera.</title>
        <authorList>
            <person name="Sun Z."/>
            <person name="Harris H.M."/>
            <person name="McCann A."/>
            <person name="Guo C."/>
            <person name="Argimon S."/>
            <person name="Zhang W."/>
            <person name="Yang X."/>
            <person name="Jeffery I.B."/>
            <person name="Cooney J.C."/>
            <person name="Kagawa T.F."/>
            <person name="Liu W."/>
            <person name="Song Y."/>
            <person name="Salvetti E."/>
            <person name="Wrobel A."/>
            <person name="Rasinkangas P."/>
            <person name="Parkhill J."/>
            <person name="Rea M.C."/>
            <person name="O'Sullivan O."/>
            <person name="Ritari J."/>
            <person name="Douillard F.P."/>
            <person name="Paul Ross R."/>
            <person name="Yang R."/>
            <person name="Briner A.E."/>
            <person name="Felis G.E."/>
            <person name="de Vos W.M."/>
            <person name="Barrangou R."/>
            <person name="Klaenhammer T.R."/>
            <person name="Caufield P.W."/>
            <person name="Cui Y."/>
            <person name="Zhang H."/>
            <person name="O'Toole P.W."/>
        </authorList>
    </citation>
    <scope>NUCLEOTIDE SEQUENCE [LARGE SCALE GENOMIC DNA]</scope>
    <source>
        <strain evidence="3 4">DSM 18933</strain>
    </source>
</reference>
<proteinExistence type="predicted"/>
<accession>A0A0R1WHY0</accession>
<dbReference type="PATRIC" id="fig|1423755.3.peg.1205"/>